<evidence type="ECO:0000256" key="1">
    <source>
        <dbReference type="ARBA" id="ARBA00001946"/>
    </source>
</evidence>
<evidence type="ECO:0000256" key="2">
    <source>
        <dbReference type="ARBA" id="ARBA00022598"/>
    </source>
</evidence>
<dbReference type="InterPro" id="IPR011698">
    <property type="entry name" value="GATase_3"/>
</dbReference>
<feature type="domain" description="CobQ/CobB/MinD/ParA nucleotide binding" evidence="8">
    <location>
        <begin position="4"/>
        <end position="185"/>
    </location>
</feature>
<feature type="site" description="Increases nucleophilicity of active site Cys" evidence="7">
    <location>
        <position position="427"/>
    </location>
</feature>
<comment type="pathway">
    <text evidence="7">Cofactor biosynthesis; adenosylcobalamin biosynthesis; cob(II)yrinate a,c-diamide from sirohydrochlorin (anaerobic route): step 10/10.</text>
</comment>
<accession>A0ABN1JG94</accession>
<evidence type="ECO:0000259" key="9">
    <source>
        <dbReference type="Pfam" id="PF07685"/>
    </source>
</evidence>
<keyword evidence="11" id="KW-1185">Reference proteome</keyword>
<organism evidence="10 11">
    <name type="scientific">Clostridium oceanicum</name>
    <dbReference type="NCBI Taxonomy" id="1543"/>
    <lineage>
        <taxon>Bacteria</taxon>
        <taxon>Bacillati</taxon>
        <taxon>Bacillota</taxon>
        <taxon>Clostridia</taxon>
        <taxon>Eubacteriales</taxon>
        <taxon>Clostridiaceae</taxon>
        <taxon>Clostridium</taxon>
    </lineage>
</organism>
<dbReference type="InterPro" id="IPR004484">
    <property type="entry name" value="CbiA/CobB_synth"/>
</dbReference>
<dbReference type="Gene3D" id="3.40.50.880">
    <property type="match status" value="1"/>
</dbReference>
<comment type="domain">
    <text evidence="7">Comprises of two domains. The C-terminal domain contains the binding site for glutamine and catalyzes the hydrolysis of this substrate to glutamate and ammonia. The N-terminal domain is anticipated to bind ATP and cobyrinate and catalyzes the ultimate synthesis of the diamide product. The ammonia produced via the glutaminase domain is probably translocated to the adjacent domain via a molecular tunnel, where it reacts with an activated intermediate.</text>
</comment>
<dbReference type="InterPro" id="IPR029062">
    <property type="entry name" value="Class_I_gatase-like"/>
</dbReference>
<dbReference type="PANTHER" id="PTHR43873">
    <property type="entry name" value="COBYRINATE A,C-DIAMIDE SYNTHASE"/>
    <property type="match status" value="1"/>
</dbReference>
<keyword evidence="5 7" id="KW-0460">Magnesium</keyword>
<dbReference type="EMBL" id="BAAACG010000008">
    <property type="protein sequence ID" value="GAA0739164.1"/>
    <property type="molecule type" value="Genomic_DNA"/>
</dbReference>
<evidence type="ECO:0000313" key="11">
    <source>
        <dbReference type="Proteomes" id="UP001501510"/>
    </source>
</evidence>
<comment type="cofactor">
    <cofactor evidence="1 7">
        <name>Mg(2+)</name>
        <dbReference type="ChEBI" id="CHEBI:18420"/>
    </cofactor>
</comment>
<keyword evidence="2 7" id="KW-0436">Ligase</keyword>
<evidence type="ECO:0000256" key="5">
    <source>
        <dbReference type="ARBA" id="ARBA00022842"/>
    </source>
</evidence>
<comment type="function">
    <text evidence="7">Catalyzes the ATP-dependent amidation of the two carboxylate groups at positions a and c of cobyrinate, using either L-glutamine or ammonia as the nitrogen source.</text>
</comment>
<comment type="similarity">
    <text evidence="7">Belongs to the CobB/CbiA family.</text>
</comment>
<keyword evidence="7" id="KW-0169">Cobalamin biosynthesis</keyword>
<evidence type="ECO:0000259" key="8">
    <source>
        <dbReference type="Pfam" id="PF01656"/>
    </source>
</evidence>
<dbReference type="Pfam" id="PF01656">
    <property type="entry name" value="CbiA"/>
    <property type="match status" value="1"/>
</dbReference>
<gene>
    <name evidence="7" type="primary">cbiA</name>
    <name evidence="10" type="ORF">GCM10008906_17550</name>
</gene>
<sequence>MKSIIISSNKSGGGKTTVTLGLMKALMKKGYKIQGYKVGPDYIDTAFHSHITKNPSRNLDLYLMNEDGVKESFSRGQGGLGIIEGVMGLYDGKGIDTSYSTAHVSKLLNVPVVLVLSPKAQSATLCAEIKGIIEYENINIAGVIFNNVSEGYYKLLKILVEENCSLPVFGYVPKDERIKIGSRHLGLVQQSEIEDLDKKIDICSELILSYVDLQLLVEKFQNANEIKTNDKKFSLNDEKLNIAVAYDKAFSFYYRENIEILKSLGRVQYISPLKDKKLPENIDFLYLGGGYPEVFIKELTKNKSMMESIKKSLDNGLHCYAECGGLMYLTEGIEDLEGNFYETVGFFKGKSYMTKRLQNFGYTTVYVEEENNILSKGLKINCHEFHKSYVDLDEKTIYRLKKDRYDGIVKEWNGGYIKNNTLGAYAHLHFLGNMEFVKNLISRK</sequence>
<dbReference type="InterPro" id="IPR002586">
    <property type="entry name" value="CobQ/CobB/MinD/ParA_Nub-bd_dom"/>
</dbReference>
<comment type="caution">
    <text evidence="10">The sequence shown here is derived from an EMBL/GenBank/DDBJ whole genome shotgun (WGS) entry which is preliminary data.</text>
</comment>
<dbReference type="RefSeq" id="WP_343760839.1">
    <property type="nucleotide sequence ID" value="NZ_BAAACG010000008.1"/>
</dbReference>
<dbReference type="HAMAP" id="MF_00027">
    <property type="entry name" value="CobB_CbiA"/>
    <property type="match status" value="1"/>
</dbReference>
<name>A0ABN1JG94_9CLOT</name>
<proteinExistence type="inferred from homology"/>
<keyword evidence="3 7" id="KW-0547">Nucleotide-binding</keyword>
<dbReference type="NCBIfam" id="TIGR00379">
    <property type="entry name" value="cobB"/>
    <property type="match status" value="1"/>
</dbReference>
<feature type="active site" description="Nucleophile" evidence="7">
    <location>
        <position position="323"/>
    </location>
</feature>
<keyword evidence="4 7" id="KW-0067">ATP-binding</keyword>
<dbReference type="InterPro" id="IPR027417">
    <property type="entry name" value="P-loop_NTPase"/>
</dbReference>
<dbReference type="PROSITE" id="PS51274">
    <property type="entry name" value="GATASE_COBBQ"/>
    <property type="match status" value="1"/>
</dbReference>
<dbReference type="Pfam" id="PF07685">
    <property type="entry name" value="GATase_3"/>
    <property type="match status" value="1"/>
</dbReference>
<dbReference type="CDD" id="cd03130">
    <property type="entry name" value="GATase1_CobB"/>
    <property type="match status" value="1"/>
</dbReference>
<dbReference type="PANTHER" id="PTHR43873:SF1">
    <property type="entry name" value="COBYRINATE A,C-DIAMIDE SYNTHASE"/>
    <property type="match status" value="1"/>
</dbReference>
<dbReference type="NCBIfam" id="NF002204">
    <property type="entry name" value="PRK01077.1"/>
    <property type="match status" value="1"/>
</dbReference>
<comment type="catalytic activity">
    <reaction evidence="7">
        <text>cob(II)yrinate + 2 L-glutamine + 2 ATP + 2 H2O = cob(II)yrinate a,c diamide + 2 L-glutamate + 2 ADP + 2 phosphate + 2 H(+)</text>
        <dbReference type="Rhea" id="RHEA:26289"/>
        <dbReference type="ChEBI" id="CHEBI:15377"/>
        <dbReference type="ChEBI" id="CHEBI:15378"/>
        <dbReference type="ChEBI" id="CHEBI:29985"/>
        <dbReference type="ChEBI" id="CHEBI:30616"/>
        <dbReference type="ChEBI" id="CHEBI:43474"/>
        <dbReference type="ChEBI" id="CHEBI:58359"/>
        <dbReference type="ChEBI" id="CHEBI:58537"/>
        <dbReference type="ChEBI" id="CHEBI:58894"/>
        <dbReference type="ChEBI" id="CHEBI:456216"/>
        <dbReference type="EC" id="6.3.5.11"/>
    </reaction>
</comment>
<dbReference type="SUPFAM" id="SSF52317">
    <property type="entry name" value="Class I glutamine amidotransferase-like"/>
    <property type="match status" value="1"/>
</dbReference>
<comment type="miscellaneous">
    <text evidence="7">The a and c carboxylates of cobyrinate are activated for nucleophilic attack via formation of a phosphorylated intermediate by ATP. CbiA catalyzes first the amidation of the c-carboxylate, and then that of the a-carboxylate.</text>
</comment>
<protein>
    <recommendedName>
        <fullName evidence="7">Cobyrinate a,c-diamide synthase</fullName>
        <ecNumber evidence="7">6.3.5.11</ecNumber>
    </recommendedName>
    <alternativeName>
        <fullName evidence="7">Cobyrinic acid a,c-diamide synthetase</fullName>
    </alternativeName>
</protein>
<feature type="domain" description="CobB/CobQ-like glutamine amidotransferase" evidence="9">
    <location>
        <begin position="241"/>
        <end position="432"/>
    </location>
</feature>
<dbReference type="EC" id="6.3.5.11" evidence="7"/>
<dbReference type="SUPFAM" id="SSF52540">
    <property type="entry name" value="P-loop containing nucleoside triphosphate hydrolases"/>
    <property type="match status" value="1"/>
</dbReference>
<dbReference type="CDD" id="cd05388">
    <property type="entry name" value="CobB_N"/>
    <property type="match status" value="1"/>
</dbReference>
<dbReference type="Gene3D" id="3.40.50.300">
    <property type="entry name" value="P-loop containing nucleotide triphosphate hydrolases"/>
    <property type="match status" value="1"/>
</dbReference>
<dbReference type="Proteomes" id="UP001501510">
    <property type="component" value="Unassembled WGS sequence"/>
</dbReference>
<evidence type="ECO:0000313" key="10">
    <source>
        <dbReference type="EMBL" id="GAA0739164.1"/>
    </source>
</evidence>
<reference evidence="10 11" key="1">
    <citation type="journal article" date="2019" name="Int. J. Syst. Evol. Microbiol.">
        <title>The Global Catalogue of Microorganisms (GCM) 10K type strain sequencing project: providing services to taxonomists for standard genome sequencing and annotation.</title>
        <authorList>
            <consortium name="The Broad Institute Genomics Platform"/>
            <consortium name="The Broad Institute Genome Sequencing Center for Infectious Disease"/>
            <person name="Wu L."/>
            <person name="Ma J."/>
        </authorList>
    </citation>
    <scope>NUCLEOTIDE SEQUENCE [LARGE SCALE GENOMIC DNA]</scope>
    <source>
        <strain evidence="10 11">JCM 1407</strain>
    </source>
</reference>
<evidence type="ECO:0000256" key="3">
    <source>
        <dbReference type="ARBA" id="ARBA00022741"/>
    </source>
</evidence>
<evidence type="ECO:0000256" key="4">
    <source>
        <dbReference type="ARBA" id="ARBA00022840"/>
    </source>
</evidence>
<evidence type="ECO:0000256" key="6">
    <source>
        <dbReference type="ARBA" id="ARBA00022962"/>
    </source>
</evidence>
<keyword evidence="6 7" id="KW-0315">Glutamine amidotransferase</keyword>
<evidence type="ECO:0000256" key="7">
    <source>
        <dbReference type="HAMAP-Rule" id="MF_00027"/>
    </source>
</evidence>